<sequence>MENPNQEQNQFKHLRRLKPIREDRTPLFKFRNILNIIFMILAVVGVCFYLFSHMKTFAIILMLAAVAVKFIEVLLRLFHK</sequence>
<keyword evidence="3" id="KW-1185">Reference proteome</keyword>
<keyword evidence="1" id="KW-1133">Transmembrane helix</keyword>
<protein>
    <submittedName>
        <fullName evidence="2">Mechanosensitive ion channel protein MscS</fullName>
    </submittedName>
</protein>
<dbReference type="EMBL" id="JAMXLY010000005">
    <property type="protein sequence ID" value="MCO6024669.1"/>
    <property type="molecule type" value="Genomic_DNA"/>
</dbReference>
<reference evidence="2 3" key="1">
    <citation type="submission" date="2022-06" db="EMBL/GenBank/DDBJ databases">
        <title>A taxonomic note on the genus Prevotella: Description of four novel genera and emended description of the genera Hallella and Xylanibacter.</title>
        <authorList>
            <person name="Hitch T.C.A."/>
        </authorList>
    </citation>
    <scope>NUCLEOTIDE SEQUENCE [LARGE SCALE GENOMIC DNA]</scope>
    <source>
        <strain evidence="2 3">DSM 100619</strain>
    </source>
</reference>
<evidence type="ECO:0000256" key="1">
    <source>
        <dbReference type="SAM" id="Phobius"/>
    </source>
</evidence>
<gene>
    <name evidence="2" type="ORF">NG821_02230</name>
</gene>
<feature type="transmembrane region" description="Helical" evidence="1">
    <location>
        <begin position="57"/>
        <end position="78"/>
    </location>
</feature>
<organism evidence="2 3">
    <name type="scientific">Segatella cerevisiae</name>
    <dbReference type="NCBI Taxonomy" id="2053716"/>
    <lineage>
        <taxon>Bacteria</taxon>
        <taxon>Pseudomonadati</taxon>
        <taxon>Bacteroidota</taxon>
        <taxon>Bacteroidia</taxon>
        <taxon>Bacteroidales</taxon>
        <taxon>Prevotellaceae</taxon>
        <taxon>Segatella</taxon>
    </lineage>
</organism>
<name>A0ABT1BUA2_9BACT</name>
<dbReference type="Proteomes" id="UP001204015">
    <property type="component" value="Unassembled WGS sequence"/>
</dbReference>
<keyword evidence="1" id="KW-0812">Transmembrane</keyword>
<evidence type="ECO:0000313" key="3">
    <source>
        <dbReference type="Proteomes" id="UP001204015"/>
    </source>
</evidence>
<keyword evidence="1" id="KW-0472">Membrane</keyword>
<comment type="caution">
    <text evidence="2">The sequence shown here is derived from an EMBL/GenBank/DDBJ whole genome shotgun (WGS) entry which is preliminary data.</text>
</comment>
<evidence type="ECO:0000313" key="2">
    <source>
        <dbReference type="EMBL" id="MCO6024669.1"/>
    </source>
</evidence>
<proteinExistence type="predicted"/>
<dbReference type="RefSeq" id="WP_252760032.1">
    <property type="nucleotide sequence ID" value="NZ_JAMXLY010000005.1"/>
</dbReference>
<accession>A0ABT1BUA2</accession>
<feature type="transmembrane region" description="Helical" evidence="1">
    <location>
        <begin position="33"/>
        <end position="51"/>
    </location>
</feature>